<dbReference type="PANTHER" id="PTHR36220">
    <property type="entry name" value="UNNAMED PRODUCT"/>
    <property type="match status" value="1"/>
</dbReference>
<dbReference type="AlphaFoldDB" id="A0A829YMR6"/>
<dbReference type="Gene3D" id="2.130.10.130">
    <property type="entry name" value="Integrin alpha, N-terminal"/>
    <property type="match status" value="1"/>
</dbReference>
<dbReference type="PANTHER" id="PTHR36220:SF1">
    <property type="entry name" value="GAMMA TUBULIN COMPLEX COMPONENT C-TERMINAL DOMAIN-CONTAINING PROTEIN"/>
    <property type="match status" value="1"/>
</dbReference>
<dbReference type="Gene3D" id="2.60.120.560">
    <property type="entry name" value="Exo-inulinase, domain 1"/>
    <property type="match status" value="2"/>
</dbReference>
<dbReference type="Pfam" id="PF14312">
    <property type="entry name" value="FG-GAP_2"/>
    <property type="match status" value="1"/>
</dbReference>
<name>A0A829YMR6_9GAMM</name>
<evidence type="ECO:0000256" key="2">
    <source>
        <dbReference type="SAM" id="SignalP"/>
    </source>
</evidence>
<dbReference type="RefSeq" id="WP_161815786.1">
    <property type="nucleotide sequence ID" value="NZ_BLJN01000008.1"/>
</dbReference>
<keyword evidence="4" id="KW-1185">Reference proteome</keyword>
<keyword evidence="1 2" id="KW-0732">Signal</keyword>
<evidence type="ECO:0000313" key="3">
    <source>
        <dbReference type="EMBL" id="GFE84181.1"/>
    </source>
</evidence>
<feature type="chain" id="PRO_5032822749" description="3-keto-disaccharide hydrolase domain-containing protein" evidence="2">
    <location>
        <begin position="32"/>
        <end position="732"/>
    </location>
</feature>
<dbReference type="InterPro" id="IPR028994">
    <property type="entry name" value="Integrin_alpha_N"/>
</dbReference>
<reference evidence="4" key="1">
    <citation type="submission" date="2020-01" db="EMBL/GenBank/DDBJ databases">
        <title>'Steroidobacter agaridevorans' sp. nov., agar-degrading bacteria isolated from rhizosphere soils.</title>
        <authorList>
            <person name="Ikenaga M."/>
            <person name="Kataoka M."/>
            <person name="Murouchi A."/>
            <person name="Katsuragi S."/>
            <person name="Sakai M."/>
        </authorList>
    </citation>
    <scope>NUCLEOTIDE SEQUENCE [LARGE SCALE GENOMIC DNA]</scope>
    <source>
        <strain evidence="4">YU21-B</strain>
    </source>
</reference>
<gene>
    <name evidence="3" type="ORF">GCM10011487_61810</name>
</gene>
<dbReference type="EMBL" id="BLJN01000008">
    <property type="protein sequence ID" value="GFE84181.1"/>
    <property type="molecule type" value="Genomic_DNA"/>
</dbReference>
<sequence length="732" mass="78565">MRNDAYFRRESGRRGRVFSLLLLFNSALALAEPAVLLETARLIPGDGVPDGGYGRSVAIDGNIAVVGATIEKFPGNGSSRPGAAYVFERNAQGIWQQTAKLVGTTPPDAFGFAVAVDGNVIAVGEPNHERVHVFEKQGSSWVRTAELGLAPSPTFGTGNGFSVAVHGDLIAISHRDDNGLALYRRSTAGWQRIASYSDSFAEEDPTYLGPHVDVTAGIAVFGTPSLFEHGPAPGHLNLYSPGANGDWATPTVISWDHPDINGDFNGPVSISGNTLLAAGWIYERNSSGTWVLTNTSTHADALDDDESTVIAGEAPYQIDRVYQRDAAGSWPRVAELTTSIGSELNRLDVNSKRVVAASAPTDSVVNGQAFIFELPTTLDRPALLQDDFQDGNAQGWTSLGGSFSVVSGGTSLVYRQSNTTGNAAALLANANYPDQSIQADIIPRAFDGSDRWFGLVARYVNSANYYYVTARSGGGVQLKKMMAGSFTTLGSAPLTVTLNRTHRLRLEAVADHVRVLVNDRPVISVRDDDISGGRPGVMMFRTRSDYDNVLVNANPGVPVVVDDFSEQRWSVMPTTGLWSLLAAGLYRQEDLTGGASLLTNTFGDNGTYGDQIVAADLRPTQFDGADRWIGLAARYVDANNYVYVTLRSSNTLQIKKLVNGAIQTLASVPFTIATNTTYRVRLETVGSRVRVYVNGELRLEAADAPNTSTAKRAGVVMYKTAAEVDNFSLFQL</sequence>
<evidence type="ECO:0008006" key="5">
    <source>
        <dbReference type="Google" id="ProtNLM"/>
    </source>
</evidence>
<dbReference type="InterPro" id="IPR013517">
    <property type="entry name" value="FG-GAP"/>
</dbReference>
<evidence type="ECO:0000256" key="1">
    <source>
        <dbReference type="ARBA" id="ARBA00022729"/>
    </source>
</evidence>
<dbReference type="SUPFAM" id="SSF75011">
    <property type="entry name" value="3-carboxy-cis,cis-mucoante lactonizing enzyme"/>
    <property type="match status" value="1"/>
</dbReference>
<evidence type="ECO:0000313" key="4">
    <source>
        <dbReference type="Proteomes" id="UP000445000"/>
    </source>
</evidence>
<organism evidence="3 4">
    <name type="scientific">Steroidobacter agaridevorans</name>
    <dbReference type="NCBI Taxonomy" id="2695856"/>
    <lineage>
        <taxon>Bacteria</taxon>
        <taxon>Pseudomonadati</taxon>
        <taxon>Pseudomonadota</taxon>
        <taxon>Gammaproteobacteria</taxon>
        <taxon>Steroidobacterales</taxon>
        <taxon>Steroidobacteraceae</taxon>
        <taxon>Steroidobacter</taxon>
    </lineage>
</organism>
<accession>A0A829YMR6</accession>
<dbReference type="Proteomes" id="UP000445000">
    <property type="component" value="Unassembled WGS sequence"/>
</dbReference>
<comment type="caution">
    <text evidence="3">The sequence shown here is derived from an EMBL/GenBank/DDBJ whole genome shotgun (WGS) entry which is preliminary data.</text>
</comment>
<proteinExistence type="predicted"/>
<protein>
    <recommendedName>
        <fullName evidence="5">3-keto-disaccharide hydrolase domain-containing protein</fullName>
    </recommendedName>
</protein>
<feature type="signal peptide" evidence="2">
    <location>
        <begin position="1"/>
        <end position="31"/>
    </location>
</feature>